<dbReference type="Proteomes" id="UP001179981">
    <property type="component" value="Unassembled WGS sequence"/>
</dbReference>
<evidence type="ECO:0000313" key="2">
    <source>
        <dbReference type="EMBL" id="EKY2522961.1"/>
    </source>
</evidence>
<comment type="caution">
    <text evidence="2">The sequence shown here is derived from an EMBL/GenBank/DDBJ whole genome shotgun (WGS) entry which is preliminary data.</text>
</comment>
<name>A0AAD2UIV6_ECOLX</name>
<accession>A0AAD2UIV6</accession>
<organism evidence="2 3">
    <name type="scientific">Escherichia coli O103</name>
    <dbReference type="NCBI Taxonomy" id="1055536"/>
    <lineage>
        <taxon>Bacteria</taxon>
        <taxon>Pseudomonadati</taxon>
        <taxon>Pseudomonadota</taxon>
        <taxon>Gammaproteobacteria</taxon>
        <taxon>Enterobacterales</taxon>
        <taxon>Enterobacteriaceae</taxon>
        <taxon>Escherichia</taxon>
    </lineage>
</organism>
<evidence type="ECO:0000313" key="3">
    <source>
        <dbReference type="Proteomes" id="UP001179981"/>
    </source>
</evidence>
<sequence>MYGDNPDALAKATSALKNTWS</sequence>
<feature type="non-terminal residue" evidence="2">
    <location>
        <position position="21"/>
    </location>
</feature>
<evidence type="ECO:0000256" key="1">
    <source>
        <dbReference type="SAM" id="MobiDB-lite"/>
    </source>
</evidence>
<dbReference type="AlphaFoldDB" id="A0AAD2UIV6"/>
<protein>
    <submittedName>
        <fullName evidence="2">Phage tail tape measure protein</fullName>
    </submittedName>
</protein>
<feature type="region of interest" description="Disordered" evidence="1">
    <location>
        <begin position="1"/>
        <end position="21"/>
    </location>
</feature>
<gene>
    <name evidence="2" type="ORF">QF322_005626</name>
</gene>
<proteinExistence type="predicted"/>
<reference evidence="2" key="1">
    <citation type="submission" date="2023-04" db="EMBL/GenBank/DDBJ databases">
        <authorList>
            <consortium name="GenomeTrakr network: Whole genome sequencing for foodborne pathogen traceback"/>
        </authorList>
    </citation>
    <scope>NUCLEOTIDE SEQUENCE</scope>
    <source>
        <strain evidence="2">RM15640</strain>
    </source>
</reference>
<dbReference type="EMBL" id="ABLPVO010000236">
    <property type="protein sequence ID" value="EKY2522961.1"/>
    <property type="molecule type" value="Genomic_DNA"/>
</dbReference>